<dbReference type="InterPro" id="IPR045312">
    <property type="entry name" value="PCBER-like"/>
</dbReference>
<evidence type="ECO:0000313" key="4">
    <source>
        <dbReference type="EMBL" id="KJK61070.1"/>
    </source>
</evidence>
<dbReference type="CDD" id="cd05259">
    <property type="entry name" value="PCBER_SDR_a"/>
    <property type="match status" value="1"/>
</dbReference>
<dbReference type="Proteomes" id="UP000033540">
    <property type="component" value="Unassembled WGS sequence"/>
</dbReference>
<dbReference type="InterPro" id="IPR036291">
    <property type="entry name" value="NAD(P)-bd_dom_sf"/>
</dbReference>
<dbReference type="PANTHER" id="PTHR47706:SF9">
    <property type="entry name" value="NMRA-LIKE DOMAIN-CONTAINING PROTEIN-RELATED"/>
    <property type="match status" value="1"/>
</dbReference>
<organism evidence="4 5">
    <name type="scientific">Aspergillus parasiticus (strain ATCC 56775 / NRRL 5862 / SRRC 143 / SU-1)</name>
    <dbReference type="NCBI Taxonomy" id="1403190"/>
    <lineage>
        <taxon>Eukaryota</taxon>
        <taxon>Fungi</taxon>
        <taxon>Dikarya</taxon>
        <taxon>Ascomycota</taxon>
        <taxon>Pezizomycotina</taxon>
        <taxon>Eurotiomycetes</taxon>
        <taxon>Eurotiomycetidae</taxon>
        <taxon>Eurotiales</taxon>
        <taxon>Aspergillaceae</taxon>
        <taxon>Aspergillus</taxon>
        <taxon>Aspergillus subgen. Circumdati</taxon>
    </lineage>
</organism>
<dbReference type="OrthoDB" id="9974981at2759"/>
<dbReference type="AlphaFoldDB" id="A0A0F0I018"/>
<dbReference type="EMBL" id="JZEE01000695">
    <property type="protein sequence ID" value="KJK61070.1"/>
    <property type="molecule type" value="Genomic_DNA"/>
</dbReference>
<dbReference type="Pfam" id="PF05368">
    <property type="entry name" value="NmrA"/>
    <property type="match status" value="1"/>
</dbReference>
<evidence type="ECO:0000256" key="2">
    <source>
        <dbReference type="ARBA" id="ARBA00023002"/>
    </source>
</evidence>
<dbReference type="SUPFAM" id="SSF51735">
    <property type="entry name" value="NAD(P)-binding Rossmann-fold domains"/>
    <property type="match status" value="1"/>
</dbReference>
<comment type="caution">
    <text evidence="4">The sequence shown here is derived from an EMBL/GenBank/DDBJ whole genome shotgun (WGS) entry which is preliminary data.</text>
</comment>
<keyword evidence="1" id="KW-0521">NADP</keyword>
<dbReference type="STRING" id="1403190.A0A0F0I018"/>
<keyword evidence="2" id="KW-0560">Oxidoreductase</keyword>
<accession>A0A0F0I018</accession>
<feature type="domain" description="NmrA-like" evidence="3">
    <location>
        <begin position="3"/>
        <end position="238"/>
    </location>
</feature>
<sequence>MTIKVIVVGAGGNLGPHIVSALDDDHRFTVTILARASSKSKFPSHITVHRVDDHYPKLEVVEAFKGQDVVISTVTTGALQRQKMFIDAAIQAGVKRFIPSEFGHDTRNGNASKMLPQMYQQKREIVEYLREKQNDGLEWTAFVTGPFLDVAIENFLGYNLSQQHATILNEGSDRWSATTRATVGLAVKNSLLIPEKTSDRYLFIDTVTVSQTDVLLALQKMTGTEWGVDYVDAEEQKHIALGNLSKGRLIGIPMLMRYITCVNGYGGNYLDYETSANEILSLPVRNVDEVIASILKD</sequence>
<dbReference type="InterPro" id="IPR051609">
    <property type="entry name" value="NmrA/Isoflavone_reductase-like"/>
</dbReference>
<evidence type="ECO:0000313" key="5">
    <source>
        <dbReference type="Proteomes" id="UP000033540"/>
    </source>
</evidence>
<dbReference type="Gene3D" id="3.90.25.10">
    <property type="entry name" value="UDP-galactose 4-epimerase, domain 1"/>
    <property type="match status" value="1"/>
</dbReference>
<dbReference type="PANTHER" id="PTHR47706">
    <property type="entry name" value="NMRA-LIKE FAMILY PROTEIN"/>
    <property type="match status" value="1"/>
</dbReference>
<dbReference type="Gene3D" id="3.40.50.720">
    <property type="entry name" value="NAD(P)-binding Rossmann-like Domain"/>
    <property type="match status" value="1"/>
</dbReference>
<dbReference type="GO" id="GO:0016491">
    <property type="term" value="F:oxidoreductase activity"/>
    <property type="evidence" value="ECO:0007669"/>
    <property type="project" value="UniProtKB-KW"/>
</dbReference>
<gene>
    <name evidence="4" type="ORF">P875_00042716</name>
</gene>
<evidence type="ECO:0000259" key="3">
    <source>
        <dbReference type="Pfam" id="PF05368"/>
    </source>
</evidence>
<dbReference type="InterPro" id="IPR008030">
    <property type="entry name" value="NmrA-like"/>
</dbReference>
<evidence type="ECO:0000256" key="1">
    <source>
        <dbReference type="ARBA" id="ARBA00022857"/>
    </source>
</evidence>
<protein>
    <submittedName>
        <fullName evidence="4">Phenylcoumaran benzylic ether reductase PCBER like atypical a SDR</fullName>
    </submittedName>
</protein>
<name>A0A0F0I018_ASPPU</name>
<proteinExistence type="predicted"/>
<reference evidence="4 5" key="1">
    <citation type="submission" date="2015-02" db="EMBL/GenBank/DDBJ databases">
        <title>Draft genome sequence of Aspergillus parasiticus SU-1.</title>
        <authorList>
            <person name="Yu J."/>
            <person name="Fedorova N."/>
            <person name="Yin Y."/>
            <person name="Losada L."/>
            <person name="Zafar N."/>
            <person name="Taujale R."/>
            <person name="Ehrlich K.C."/>
            <person name="Bhatnagar D."/>
            <person name="Cleveland T.E."/>
            <person name="Bennett J.W."/>
            <person name="Nierman W.C."/>
        </authorList>
    </citation>
    <scope>NUCLEOTIDE SEQUENCE [LARGE SCALE GENOMIC DNA]</scope>
    <source>
        <strain evidence="5">ATCC 56775 / NRRL 5862 / SRRC 143 / SU-1</strain>
    </source>
</reference>